<dbReference type="InterPro" id="IPR002347">
    <property type="entry name" value="SDR_fam"/>
</dbReference>
<dbReference type="GO" id="GO:0004806">
    <property type="term" value="F:triacylglycerol lipase activity"/>
    <property type="evidence" value="ECO:0007669"/>
    <property type="project" value="TreeGrafter"/>
</dbReference>
<name>A0A9W8QQM4_AKAMU</name>
<evidence type="ECO:0000256" key="3">
    <source>
        <dbReference type="RuleBase" id="RU000363"/>
    </source>
</evidence>
<dbReference type="GO" id="GO:0019433">
    <property type="term" value="P:triglyceride catabolic process"/>
    <property type="evidence" value="ECO:0007669"/>
    <property type="project" value="TreeGrafter"/>
</dbReference>
<evidence type="ECO:0000313" key="5">
    <source>
        <dbReference type="Proteomes" id="UP001144673"/>
    </source>
</evidence>
<dbReference type="AlphaFoldDB" id="A0A9W8QQM4"/>
<dbReference type="PANTHER" id="PTHR44169:SF6">
    <property type="entry name" value="NADPH-DEPENDENT 1-ACYLDIHYDROXYACETONE PHOSPHATE REDUCTASE"/>
    <property type="match status" value="1"/>
</dbReference>
<dbReference type="KEGG" id="amus:LMH87_006300"/>
<dbReference type="PRINTS" id="PR00081">
    <property type="entry name" value="GDHRDH"/>
</dbReference>
<dbReference type="Gene3D" id="3.40.50.720">
    <property type="entry name" value="NAD(P)-binding Rossmann-like Domain"/>
    <property type="match status" value="1"/>
</dbReference>
<dbReference type="PANTHER" id="PTHR44169">
    <property type="entry name" value="NADPH-DEPENDENT 1-ACYLDIHYDROXYACETONE PHOSPHATE REDUCTASE"/>
    <property type="match status" value="1"/>
</dbReference>
<dbReference type="PRINTS" id="PR00080">
    <property type="entry name" value="SDRFAMILY"/>
</dbReference>
<evidence type="ECO:0000256" key="1">
    <source>
        <dbReference type="ARBA" id="ARBA00006484"/>
    </source>
</evidence>
<gene>
    <name evidence="4" type="ORF">LMH87_006300</name>
</gene>
<dbReference type="GO" id="GO:0005783">
    <property type="term" value="C:endoplasmic reticulum"/>
    <property type="evidence" value="ECO:0007669"/>
    <property type="project" value="TreeGrafter"/>
</dbReference>
<comment type="similarity">
    <text evidence="1 3">Belongs to the short-chain dehydrogenases/reductases (SDR) family.</text>
</comment>
<comment type="caution">
    <text evidence="4">The sequence shown here is derived from an EMBL/GenBank/DDBJ whole genome shotgun (WGS) entry which is preliminary data.</text>
</comment>
<keyword evidence="5" id="KW-1185">Reference proteome</keyword>
<dbReference type="EMBL" id="JAJHUN010000001">
    <property type="protein sequence ID" value="KAJ4164637.1"/>
    <property type="molecule type" value="Genomic_DNA"/>
</dbReference>
<dbReference type="GO" id="GO:0005811">
    <property type="term" value="C:lipid droplet"/>
    <property type="evidence" value="ECO:0007669"/>
    <property type="project" value="TreeGrafter"/>
</dbReference>
<dbReference type="GO" id="GO:0006654">
    <property type="term" value="P:phosphatidic acid biosynthetic process"/>
    <property type="evidence" value="ECO:0007669"/>
    <property type="project" value="TreeGrafter"/>
</dbReference>
<evidence type="ECO:0000256" key="2">
    <source>
        <dbReference type="ARBA" id="ARBA00023002"/>
    </source>
</evidence>
<dbReference type="Proteomes" id="UP001144673">
    <property type="component" value="Chromosome 1"/>
</dbReference>
<dbReference type="Pfam" id="PF00106">
    <property type="entry name" value="adh_short"/>
    <property type="match status" value="1"/>
</dbReference>
<evidence type="ECO:0000313" key="4">
    <source>
        <dbReference type="EMBL" id="KAJ4164637.1"/>
    </source>
</evidence>
<reference evidence="4" key="1">
    <citation type="journal article" date="2023" name="Access Microbiol">
        <title>De-novo genome assembly for Akanthomyces muscarius, a biocontrol agent of insect agricultural pests.</title>
        <authorList>
            <person name="Erdos Z."/>
            <person name="Studholme D.J."/>
            <person name="Raymond B."/>
            <person name="Sharma M."/>
        </authorList>
    </citation>
    <scope>NUCLEOTIDE SEQUENCE</scope>
    <source>
        <strain evidence="4">Ve6</strain>
    </source>
</reference>
<dbReference type="GeneID" id="80893459"/>
<keyword evidence="2" id="KW-0560">Oxidoreductase</keyword>
<dbReference type="GO" id="GO:0000140">
    <property type="term" value="F:acylglycerone-phosphate reductase (NADP+) activity"/>
    <property type="evidence" value="ECO:0007669"/>
    <property type="project" value="TreeGrafter"/>
</dbReference>
<organism evidence="4 5">
    <name type="scientific">Akanthomyces muscarius</name>
    <name type="common">Entomopathogenic fungus</name>
    <name type="synonym">Lecanicillium muscarium</name>
    <dbReference type="NCBI Taxonomy" id="2231603"/>
    <lineage>
        <taxon>Eukaryota</taxon>
        <taxon>Fungi</taxon>
        <taxon>Dikarya</taxon>
        <taxon>Ascomycota</taxon>
        <taxon>Pezizomycotina</taxon>
        <taxon>Sordariomycetes</taxon>
        <taxon>Hypocreomycetidae</taxon>
        <taxon>Hypocreales</taxon>
        <taxon>Cordycipitaceae</taxon>
        <taxon>Akanthomyces</taxon>
    </lineage>
</organism>
<dbReference type="SUPFAM" id="SSF51735">
    <property type="entry name" value="NAD(P)-binding Rossmann-fold domains"/>
    <property type="match status" value="1"/>
</dbReference>
<sequence>MVITKQSVLITGCSKGGIGSALVTEFQSRGLHVFATARDLAKINHISTLKNVTLICLDVTDEASIEAAVARVRAVTGRLDYLVNNSGTQHVAPVLETKLAVAKSIFNVNFFGVLLMSQAFAPLLIATKNGCIVNVCSISGHVHAPWMGVYQASKAAVEMLSETMRLELQPLQVRVVSLVTGAVDTNIMKGSTTVSLASTSPYKVGSVEAAMNKLTRPDDGIKRVPAADFARAVVSDVLAGAAGKIWRGPMAGTIRFGSGFLPTNILDRTLIGKAGFEDLTESKE</sequence>
<dbReference type="RefSeq" id="XP_056059552.1">
    <property type="nucleotide sequence ID" value="XM_056204167.1"/>
</dbReference>
<proteinExistence type="inferred from homology"/>
<accession>A0A9W8QQM4</accession>
<protein>
    <submittedName>
        <fullName evidence="4">Uncharacterized protein</fullName>
    </submittedName>
</protein>
<dbReference type="InterPro" id="IPR036291">
    <property type="entry name" value="NAD(P)-bd_dom_sf"/>
</dbReference>